<proteinExistence type="predicted"/>
<dbReference type="EMBL" id="CAATHQ010000007">
    <property type="protein sequence ID" value="VNQ25378.1"/>
    <property type="molecule type" value="Genomic_DNA"/>
</dbReference>
<dbReference type="AlphaFoldDB" id="A0A4L6SYY9"/>
<evidence type="ECO:0000313" key="1">
    <source>
        <dbReference type="EMBL" id="VNQ25378.1"/>
    </source>
</evidence>
<sequence length="66" mass="7526">MNAKPTAYPILGHKHSKERGGLEPPRPLQPPDITGNHLPILRPLFSILDTTILTDYRYSAHQDYFD</sequence>
<name>A0A4L6SYY9_STREE</name>
<gene>
    <name evidence="1" type="ORF">SAMEA3353496_01140</name>
</gene>
<accession>A0A4L6SYY9</accession>
<protein>
    <submittedName>
        <fullName evidence="1">Uncharacterized protein</fullName>
    </submittedName>
</protein>
<organism evidence="1">
    <name type="scientific">Streptococcus pneumoniae</name>
    <dbReference type="NCBI Taxonomy" id="1313"/>
    <lineage>
        <taxon>Bacteria</taxon>
        <taxon>Bacillati</taxon>
        <taxon>Bacillota</taxon>
        <taxon>Bacilli</taxon>
        <taxon>Lactobacillales</taxon>
        <taxon>Streptococcaceae</taxon>
        <taxon>Streptococcus</taxon>
    </lineage>
</organism>
<reference evidence="1" key="1">
    <citation type="submission" date="2019-04" db="EMBL/GenBank/DDBJ databases">
        <authorList>
            <consortium name="Pathogen Informatics"/>
        </authorList>
    </citation>
    <scope>NUCLEOTIDE SEQUENCE</scope>
    <source>
        <strain evidence="1">GPSC34</strain>
    </source>
</reference>